<name>X0XT32_9ZZZZ</name>
<reference evidence="1" key="1">
    <citation type="journal article" date="2014" name="Front. Microbiol.">
        <title>High frequency of phylogenetically diverse reductive dehalogenase-homologous genes in deep subseafloor sedimentary metagenomes.</title>
        <authorList>
            <person name="Kawai M."/>
            <person name="Futagami T."/>
            <person name="Toyoda A."/>
            <person name="Takaki Y."/>
            <person name="Nishi S."/>
            <person name="Hori S."/>
            <person name="Arai W."/>
            <person name="Tsubouchi T."/>
            <person name="Morono Y."/>
            <person name="Uchiyama I."/>
            <person name="Ito T."/>
            <person name="Fujiyama A."/>
            <person name="Inagaki F."/>
            <person name="Takami H."/>
        </authorList>
    </citation>
    <scope>NUCLEOTIDE SEQUENCE</scope>
    <source>
        <strain evidence="1">Expedition CK06-06</strain>
    </source>
</reference>
<evidence type="ECO:0000313" key="1">
    <source>
        <dbReference type="EMBL" id="GAG38452.1"/>
    </source>
</evidence>
<dbReference type="AlphaFoldDB" id="X0XT32"/>
<proteinExistence type="predicted"/>
<dbReference type="EMBL" id="BARS01048619">
    <property type="protein sequence ID" value="GAG38452.1"/>
    <property type="molecule type" value="Genomic_DNA"/>
</dbReference>
<feature type="non-terminal residue" evidence="1">
    <location>
        <position position="161"/>
    </location>
</feature>
<comment type="caution">
    <text evidence="1">The sequence shown here is derived from an EMBL/GenBank/DDBJ whole genome shotgun (WGS) entry which is preliminary data.</text>
</comment>
<accession>X0XT32</accession>
<organism evidence="1">
    <name type="scientific">marine sediment metagenome</name>
    <dbReference type="NCBI Taxonomy" id="412755"/>
    <lineage>
        <taxon>unclassified sequences</taxon>
        <taxon>metagenomes</taxon>
        <taxon>ecological metagenomes</taxon>
    </lineage>
</organism>
<gene>
    <name evidence="1" type="ORF">S01H1_72835</name>
</gene>
<sequence>MTETCALCDRESACQHDNKTEVWRFNCAQCGPYYITQDDKDDFLGDQSKRLKHHAKRLSLLVQEQYIRGLPPLYLQFTEGPYPNIDDARPERAQTFLASQWPSSFPERLDRALCNLCRLSSELDELGCHVPSERALPASLFAKTSEEAYYVTQALCESGYI</sequence>
<protein>
    <submittedName>
        <fullName evidence="1">Uncharacterized protein</fullName>
    </submittedName>
</protein>